<protein>
    <submittedName>
        <fullName evidence="1">Thioredoxin</fullName>
    </submittedName>
</protein>
<evidence type="ECO:0000313" key="2">
    <source>
        <dbReference type="Proteomes" id="UP000032068"/>
    </source>
</evidence>
<organism evidence="1 2">
    <name type="scientific">Pseudomonas fulva</name>
    <dbReference type="NCBI Taxonomy" id="47880"/>
    <lineage>
        <taxon>Bacteria</taxon>
        <taxon>Pseudomonadati</taxon>
        <taxon>Pseudomonadota</taxon>
        <taxon>Gammaproteobacteria</taxon>
        <taxon>Pseudomonadales</taxon>
        <taxon>Pseudomonadaceae</taxon>
        <taxon>Pseudomonas</taxon>
    </lineage>
</organism>
<dbReference type="RefSeq" id="WP_042553770.1">
    <property type="nucleotide sequence ID" value="NZ_JXQW01000025.1"/>
</dbReference>
<gene>
    <name evidence="1" type="ORF">RU08_10580</name>
</gene>
<comment type="caution">
    <text evidence="1">The sequence shown here is derived from an EMBL/GenBank/DDBJ whole genome shotgun (WGS) entry which is preliminary data.</text>
</comment>
<dbReference type="SUPFAM" id="SSF52833">
    <property type="entry name" value="Thioredoxin-like"/>
    <property type="match status" value="1"/>
</dbReference>
<dbReference type="CDD" id="cd02947">
    <property type="entry name" value="TRX_family"/>
    <property type="match status" value="1"/>
</dbReference>
<dbReference type="Gene3D" id="3.40.30.10">
    <property type="entry name" value="Glutaredoxin"/>
    <property type="match status" value="1"/>
</dbReference>
<dbReference type="EMBL" id="JXQW01000025">
    <property type="protein sequence ID" value="KIQ00785.1"/>
    <property type="molecule type" value="Genomic_DNA"/>
</dbReference>
<sequence length="128" mass="14153">MKDHSGCQQMDSARTSIATELELSDFDADQRLLSLPGISLVIFTSPGCAACRYARERLPLFSVPVDRLAWIDAGDNNGLVQRYDVFHLPAMFLVRDGGFHGPLHSRLAAVELHHAIDEALGREPQELP</sequence>
<name>A0A0D0KMM3_9PSED</name>
<dbReference type="InterPro" id="IPR036249">
    <property type="entry name" value="Thioredoxin-like_sf"/>
</dbReference>
<proteinExistence type="predicted"/>
<dbReference type="AlphaFoldDB" id="A0A0D0KMM3"/>
<accession>A0A0D0KMM3</accession>
<reference evidence="1 2" key="1">
    <citation type="submission" date="2014-12" db="EMBL/GenBank/DDBJ databases">
        <title>16Stimator: statistical estimation of ribosomal gene copy numbers from draft genome assemblies.</title>
        <authorList>
            <person name="Perisin M.A."/>
            <person name="Vetter M."/>
            <person name="Gilbert J.A."/>
            <person name="Bergelson J."/>
        </authorList>
    </citation>
    <scope>NUCLEOTIDE SEQUENCE [LARGE SCALE GENOMIC DNA]</scope>
    <source>
        <strain evidence="1 2">MEJ086</strain>
    </source>
</reference>
<dbReference type="Proteomes" id="UP000032068">
    <property type="component" value="Unassembled WGS sequence"/>
</dbReference>
<dbReference type="OrthoDB" id="5295821at2"/>
<evidence type="ECO:0000313" key="1">
    <source>
        <dbReference type="EMBL" id="KIQ00785.1"/>
    </source>
</evidence>